<organism evidence="3 4">
    <name type="scientific">Tortispora caseinolytica NRRL Y-17796</name>
    <dbReference type="NCBI Taxonomy" id="767744"/>
    <lineage>
        <taxon>Eukaryota</taxon>
        <taxon>Fungi</taxon>
        <taxon>Dikarya</taxon>
        <taxon>Ascomycota</taxon>
        <taxon>Saccharomycotina</taxon>
        <taxon>Trigonopsidomycetes</taxon>
        <taxon>Trigonopsidales</taxon>
        <taxon>Trigonopsidaceae</taxon>
        <taxon>Tortispora</taxon>
    </lineage>
</organism>
<dbReference type="InterPro" id="IPR050231">
    <property type="entry name" value="Iron_ascorbate_oxido_reductase"/>
</dbReference>
<dbReference type="InterPro" id="IPR005123">
    <property type="entry name" value="Oxoglu/Fe-dep_dioxygenase_dom"/>
</dbReference>
<protein>
    <recommendedName>
        <fullName evidence="2">Fe2OG dioxygenase domain-containing protein</fullName>
    </recommendedName>
</protein>
<proteinExistence type="inferred from homology"/>
<dbReference type="EMBL" id="KV453842">
    <property type="protein sequence ID" value="ODV90861.1"/>
    <property type="molecule type" value="Genomic_DNA"/>
</dbReference>
<keyword evidence="1" id="KW-0479">Metal-binding</keyword>
<dbReference type="Pfam" id="PF14226">
    <property type="entry name" value="DIOX_N"/>
    <property type="match status" value="1"/>
</dbReference>
<evidence type="ECO:0000259" key="2">
    <source>
        <dbReference type="PROSITE" id="PS51471"/>
    </source>
</evidence>
<keyword evidence="4" id="KW-1185">Reference proteome</keyword>
<dbReference type="Gene3D" id="2.60.120.330">
    <property type="entry name" value="B-lactam Antibiotic, Isopenicillin N Synthase, Chain"/>
    <property type="match status" value="1"/>
</dbReference>
<dbReference type="InterPro" id="IPR026992">
    <property type="entry name" value="DIOX_N"/>
</dbReference>
<dbReference type="PROSITE" id="PS51471">
    <property type="entry name" value="FE2OG_OXY"/>
    <property type="match status" value="1"/>
</dbReference>
<dbReference type="PANTHER" id="PTHR47990">
    <property type="entry name" value="2-OXOGLUTARATE (2OG) AND FE(II)-DEPENDENT OXYGENASE SUPERFAMILY PROTEIN-RELATED"/>
    <property type="match status" value="1"/>
</dbReference>
<gene>
    <name evidence="3" type="ORF">CANCADRAFT_24200</name>
</gene>
<dbReference type="InterPro" id="IPR027443">
    <property type="entry name" value="IPNS-like_sf"/>
</dbReference>
<evidence type="ECO:0000313" key="4">
    <source>
        <dbReference type="Proteomes" id="UP000095023"/>
    </source>
</evidence>
<dbReference type="InterPro" id="IPR044861">
    <property type="entry name" value="IPNS-like_FE2OG_OXY"/>
</dbReference>
<dbReference type="AlphaFoldDB" id="A0A1E4TGG3"/>
<dbReference type="OrthoDB" id="288590at2759"/>
<reference evidence="4" key="1">
    <citation type="submission" date="2016-02" db="EMBL/GenBank/DDBJ databases">
        <title>Comparative genomics of biotechnologically important yeasts.</title>
        <authorList>
            <consortium name="DOE Joint Genome Institute"/>
            <person name="Riley R."/>
            <person name="Haridas S."/>
            <person name="Wolfe K.H."/>
            <person name="Lopes M.R."/>
            <person name="Hittinger C.T."/>
            <person name="Goker M."/>
            <person name="Salamov A."/>
            <person name="Wisecaver J."/>
            <person name="Long T.M."/>
            <person name="Aerts A.L."/>
            <person name="Barry K."/>
            <person name="Choi C."/>
            <person name="Clum A."/>
            <person name="Coughlan A.Y."/>
            <person name="Deshpande S."/>
            <person name="Douglass A.P."/>
            <person name="Hanson S.J."/>
            <person name="Klenk H.-P."/>
            <person name="Labutti K."/>
            <person name="Lapidus A."/>
            <person name="Lindquist E."/>
            <person name="Lipzen A."/>
            <person name="Meier-Kolthoff J.P."/>
            <person name="Ohm R.A."/>
            <person name="Otillar R.P."/>
            <person name="Pangilinan J."/>
            <person name="Peng Y."/>
            <person name="Rokas A."/>
            <person name="Rosa C.A."/>
            <person name="Scheuner C."/>
            <person name="Sibirny A.A."/>
            <person name="Slot J.C."/>
            <person name="Stielow J.B."/>
            <person name="Sun H."/>
            <person name="Kurtzman C.P."/>
            <person name="Blackwell M."/>
            <person name="Jeffries T.W."/>
            <person name="Grigoriev I.V."/>
        </authorList>
    </citation>
    <scope>NUCLEOTIDE SEQUENCE [LARGE SCALE GENOMIC DNA]</scope>
    <source>
        <strain evidence="4">NRRL Y-17796</strain>
    </source>
</reference>
<dbReference type="Proteomes" id="UP000095023">
    <property type="component" value="Unassembled WGS sequence"/>
</dbReference>
<evidence type="ECO:0000313" key="3">
    <source>
        <dbReference type="EMBL" id="ODV90861.1"/>
    </source>
</evidence>
<dbReference type="SUPFAM" id="SSF51197">
    <property type="entry name" value="Clavaminate synthase-like"/>
    <property type="match status" value="1"/>
</dbReference>
<comment type="similarity">
    <text evidence="1">Belongs to the iron/ascorbate-dependent oxidoreductase family.</text>
</comment>
<name>A0A1E4TGG3_9ASCO</name>
<evidence type="ECO:0000256" key="1">
    <source>
        <dbReference type="RuleBase" id="RU003682"/>
    </source>
</evidence>
<dbReference type="GO" id="GO:0046872">
    <property type="term" value="F:metal ion binding"/>
    <property type="evidence" value="ECO:0007669"/>
    <property type="project" value="UniProtKB-KW"/>
</dbReference>
<feature type="domain" description="Fe2OG dioxygenase" evidence="2">
    <location>
        <begin position="172"/>
        <end position="272"/>
    </location>
</feature>
<sequence>MISSLPVIDLNRDTPEERDALLADLKDALFRIGFIYLKGHGVEDLARKIADITPGAFDIPQEKKDEVSMVNSPHFVGYTRLGAETTALHTDRREQYDFGSIRSSIDYGENSPAWNRVRGPSQFPDPKYAPVGFRETVEAYISAMDDLAKRFIHLVSESLGLPPDGLDKFVGDMHRLKLVKYPPLNEESVQGVGPHKDSSNLFTFVLQDKVGGLEVLGPDGNWIPATPMDDTFVVNIAQGFEALTGGKCGATTHQVIAPAGVTRYSIPYFYGVRLDLTRDDIDAQTELAARIPEPTDFVKRSVDVPSEFIQPEFKCFGEAHLRNRIVSHKDVGKRWYPELYLKYVGAN</sequence>
<accession>A0A1E4TGG3</accession>
<dbReference type="GO" id="GO:0044283">
    <property type="term" value="P:small molecule biosynthetic process"/>
    <property type="evidence" value="ECO:0007669"/>
    <property type="project" value="UniProtKB-ARBA"/>
</dbReference>
<dbReference type="Pfam" id="PF03171">
    <property type="entry name" value="2OG-FeII_Oxy"/>
    <property type="match status" value="1"/>
</dbReference>
<dbReference type="GO" id="GO:0016491">
    <property type="term" value="F:oxidoreductase activity"/>
    <property type="evidence" value="ECO:0007669"/>
    <property type="project" value="UniProtKB-KW"/>
</dbReference>
<keyword evidence="1" id="KW-0408">Iron</keyword>
<keyword evidence="1" id="KW-0560">Oxidoreductase</keyword>